<keyword evidence="1" id="KW-1133">Transmembrane helix</keyword>
<evidence type="ECO:0000313" key="2">
    <source>
        <dbReference type="EnsemblMetazoa" id="tetur05g02820.1"/>
    </source>
</evidence>
<sequence>MKGRALGYQISGAKMLILFAIFAITNWYLIVISNCLIISPFLHN</sequence>
<proteinExistence type="predicted"/>
<accession>T1K4J3</accession>
<protein>
    <submittedName>
        <fullName evidence="2">Uncharacterized protein</fullName>
    </submittedName>
</protein>
<dbReference type="EMBL" id="CAEY01001578">
    <property type="status" value="NOT_ANNOTATED_CDS"/>
    <property type="molecule type" value="Genomic_DNA"/>
</dbReference>
<reference evidence="3" key="1">
    <citation type="submission" date="2011-08" db="EMBL/GenBank/DDBJ databases">
        <authorList>
            <person name="Rombauts S."/>
        </authorList>
    </citation>
    <scope>NUCLEOTIDE SEQUENCE</scope>
    <source>
        <strain evidence="3">London</strain>
    </source>
</reference>
<keyword evidence="1" id="KW-0472">Membrane</keyword>
<dbReference type="HOGENOM" id="CLU_3225205_0_0_1"/>
<evidence type="ECO:0000313" key="3">
    <source>
        <dbReference type="Proteomes" id="UP000015104"/>
    </source>
</evidence>
<dbReference type="Proteomes" id="UP000015104">
    <property type="component" value="Unassembled WGS sequence"/>
</dbReference>
<keyword evidence="1" id="KW-0812">Transmembrane</keyword>
<dbReference type="AlphaFoldDB" id="T1K4J3"/>
<keyword evidence="3" id="KW-1185">Reference proteome</keyword>
<name>T1K4J3_TETUR</name>
<dbReference type="EnsemblMetazoa" id="tetur05g02820.1">
    <property type="protein sequence ID" value="tetur05g02820.1"/>
    <property type="gene ID" value="tetur05g02820"/>
</dbReference>
<organism evidence="2 3">
    <name type="scientific">Tetranychus urticae</name>
    <name type="common">Two-spotted spider mite</name>
    <dbReference type="NCBI Taxonomy" id="32264"/>
    <lineage>
        <taxon>Eukaryota</taxon>
        <taxon>Metazoa</taxon>
        <taxon>Ecdysozoa</taxon>
        <taxon>Arthropoda</taxon>
        <taxon>Chelicerata</taxon>
        <taxon>Arachnida</taxon>
        <taxon>Acari</taxon>
        <taxon>Acariformes</taxon>
        <taxon>Trombidiformes</taxon>
        <taxon>Prostigmata</taxon>
        <taxon>Eleutherengona</taxon>
        <taxon>Raphignathae</taxon>
        <taxon>Tetranychoidea</taxon>
        <taxon>Tetranychidae</taxon>
        <taxon>Tetranychus</taxon>
    </lineage>
</organism>
<evidence type="ECO:0000256" key="1">
    <source>
        <dbReference type="SAM" id="Phobius"/>
    </source>
</evidence>
<reference evidence="2" key="2">
    <citation type="submission" date="2015-06" db="UniProtKB">
        <authorList>
            <consortium name="EnsemblMetazoa"/>
        </authorList>
    </citation>
    <scope>IDENTIFICATION</scope>
</reference>
<feature type="transmembrane region" description="Helical" evidence="1">
    <location>
        <begin position="16"/>
        <end position="42"/>
    </location>
</feature>